<dbReference type="InterPro" id="IPR058053">
    <property type="entry name" value="RamC_C"/>
</dbReference>
<comment type="caution">
    <text evidence="9">The sequence shown here is derived from an EMBL/GenBank/DDBJ whole genome shotgun (WGS) entry which is preliminary data.</text>
</comment>
<feature type="compositionally biased region" description="Basic and acidic residues" evidence="7">
    <location>
        <begin position="472"/>
        <end position="481"/>
    </location>
</feature>
<keyword evidence="10" id="KW-1185">Reference proteome</keyword>
<feature type="region of interest" description="Disordered" evidence="7">
    <location>
        <begin position="860"/>
        <end position="879"/>
    </location>
</feature>
<dbReference type="PANTHER" id="PTHR43289">
    <property type="entry name" value="MITOGEN-ACTIVATED PROTEIN KINASE KINASE KINASE 20-RELATED"/>
    <property type="match status" value="1"/>
</dbReference>
<dbReference type="InterPro" id="IPR053524">
    <property type="entry name" value="Aerial_hyphae_peptide-synth"/>
</dbReference>
<name>A0A561WA42_ACTTI</name>
<dbReference type="RefSeq" id="WP_122979450.1">
    <property type="nucleotide sequence ID" value="NZ_BOMX01000104.1"/>
</dbReference>
<feature type="region of interest" description="Disordered" evidence="7">
    <location>
        <begin position="472"/>
        <end position="494"/>
    </location>
</feature>
<dbReference type="SUPFAM" id="SSF56112">
    <property type="entry name" value="Protein kinase-like (PK-like)"/>
    <property type="match status" value="1"/>
</dbReference>
<dbReference type="Proteomes" id="UP000320239">
    <property type="component" value="Unassembled WGS sequence"/>
</dbReference>
<keyword evidence="4" id="KW-0547">Nucleotide-binding</keyword>
<dbReference type="Gene3D" id="3.30.200.20">
    <property type="entry name" value="Phosphorylase Kinase, domain 1"/>
    <property type="match status" value="1"/>
</dbReference>
<evidence type="ECO:0000256" key="7">
    <source>
        <dbReference type="SAM" id="MobiDB-lite"/>
    </source>
</evidence>
<dbReference type="AlphaFoldDB" id="A0A561WA42"/>
<dbReference type="GO" id="GO:0004674">
    <property type="term" value="F:protein serine/threonine kinase activity"/>
    <property type="evidence" value="ECO:0007669"/>
    <property type="project" value="UniProtKB-KW"/>
</dbReference>
<dbReference type="GO" id="GO:0031179">
    <property type="term" value="P:peptide modification"/>
    <property type="evidence" value="ECO:0007669"/>
    <property type="project" value="InterPro"/>
</dbReference>
<dbReference type="NCBIfam" id="NF038151">
    <property type="entry name" value="lanthi_synth_III"/>
    <property type="match status" value="1"/>
</dbReference>
<proteinExistence type="predicted"/>
<dbReference type="PANTHER" id="PTHR43289:SF6">
    <property type="entry name" value="SERINE_THREONINE-PROTEIN KINASE NEKL-3"/>
    <property type="match status" value="1"/>
</dbReference>
<reference evidence="9 10" key="1">
    <citation type="submission" date="2019-06" db="EMBL/GenBank/DDBJ databases">
        <title>Sequencing the genomes of 1000 actinobacteria strains.</title>
        <authorList>
            <person name="Klenk H.-P."/>
        </authorList>
    </citation>
    <scope>NUCLEOTIDE SEQUENCE [LARGE SCALE GENOMIC DNA]</scope>
    <source>
        <strain evidence="9 10">DSM 43866</strain>
    </source>
</reference>
<accession>A0A561WA42</accession>
<evidence type="ECO:0000256" key="6">
    <source>
        <dbReference type="ARBA" id="ARBA00022840"/>
    </source>
</evidence>
<gene>
    <name evidence="9" type="ORF">FHX34_103250</name>
</gene>
<evidence type="ECO:0000259" key="8">
    <source>
        <dbReference type="PROSITE" id="PS50011"/>
    </source>
</evidence>
<dbReference type="SMART" id="SM00220">
    <property type="entry name" value="S_TKc"/>
    <property type="match status" value="1"/>
</dbReference>
<dbReference type="PROSITE" id="PS50011">
    <property type="entry name" value="PROTEIN_KINASE_DOM"/>
    <property type="match status" value="1"/>
</dbReference>
<dbReference type="EC" id="2.7.11.1" evidence="1"/>
<evidence type="ECO:0000256" key="3">
    <source>
        <dbReference type="ARBA" id="ARBA00022679"/>
    </source>
</evidence>
<dbReference type="Gene3D" id="1.50.10.10">
    <property type="match status" value="1"/>
</dbReference>
<organism evidence="9 10">
    <name type="scientific">Actinoplanes teichomyceticus</name>
    <dbReference type="NCBI Taxonomy" id="1867"/>
    <lineage>
        <taxon>Bacteria</taxon>
        <taxon>Bacillati</taxon>
        <taxon>Actinomycetota</taxon>
        <taxon>Actinomycetes</taxon>
        <taxon>Micromonosporales</taxon>
        <taxon>Micromonosporaceae</taxon>
        <taxon>Actinoplanes</taxon>
    </lineage>
</organism>
<dbReference type="CDD" id="cd04791">
    <property type="entry name" value="LanC_SerThrkinase"/>
    <property type="match status" value="1"/>
</dbReference>
<evidence type="ECO:0000256" key="2">
    <source>
        <dbReference type="ARBA" id="ARBA00022527"/>
    </source>
</evidence>
<keyword evidence="6" id="KW-0067">ATP-binding</keyword>
<sequence>MDSRYEAFCMASPLFYDALRSATNAGVSFATADRPLPPGWRREEQDDWLVFSPEALNLPMQGWKIHVSACLDNADRVLDKVWDYCVPRGLEFKFLRSSPALWLRSSKYAPRGYSGKLVTIYPPDDAACERVLTELGELLDGEPGPYILSDLRWGNGPLYVRYGGFAARYCVTDGGQVVLAIADQDGTLVPDRRDPVFYVPPWVPLPDFLAPHLAARNAVTVTDIPYTIERVLHFSNGGGVYLGRDTRTDAEIVLKEGRPHAGLDSTGADAVARIDREYEVLSSLAGVPGVPAVSDRFDLGEHRFLAMEYVDGRPLHRALVRRYPMIDVGAGPADFADYTAWAMNVYEQVETTLRHMHERGVVYGDLHLFNIMIRPDDTVALLDFEVASTTTAAARPGLGNQGFAAPSGTTGVDIDRYALACLRLALFLPMTQLLWLSRAKARDLAGVIAEHFPVPERFLAEAVEIIDPPAKAERDGADHHGRGASTPAAKPWPGLADDWPGQREQLVRGILASASPDRTDRLFPGDIEQFRLNGLGLAYGAAGILHALSVTGAPRQPDLEEWLLQRVKKPARGTMLGLYDGLHGVAFALDHLGHRQPALDLLQMCLSDDWQALGLDLMGGLAGIGLNLFHFADRTGDTGLRDLAMRAAQLVGDRLGDVDSVPETSGLENPYAGLFRGSSGPALLLMRAYDETGGPDFLDRAAVALRQDLRRCVVRDNGVMEVDEGWRTMPYLAAGSVGVGIAVDQYLRRRPDDRFTEASAAIHRAAQARMYVQSGLFAGRAGMLLYLAGRATDPRTDPAVADQARRLRWHAMPYADGVAFPGDQLLRLSMDVATGSAGVLLALGAAHHDTPVHLPLIAPATAPRPQSPVSTGHGSVGNI</sequence>
<dbReference type="InterPro" id="IPR000719">
    <property type="entry name" value="Prot_kinase_dom"/>
</dbReference>
<keyword evidence="3" id="KW-0808">Transferase</keyword>
<keyword evidence="2" id="KW-0723">Serine/threonine-protein kinase</keyword>
<dbReference type="OrthoDB" id="1492512at2"/>
<dbReference type="InterPro" id="IPR012341">
    <property type="entry name" value="6hp_glycosidase-like_sf"/>
</dbReference>
<dbReference type="EMBL" id="VIWY01000003">
    <property type="protein sequence ID" value="TWG20721.1"/>
    <property type="molecule type" value="Genomic_DNA"/>
</dbReference>
<evidence type="ECO:0000256" key="4">
    <source>
        <dbReference type="ARBA" id="ARBA00022741"/>
    </source>
</evidence>
<dbReference type="Pfam" id="PF00069">
    <property type="entry name" value="Pkinase"/>
    <property type="match status" value="1"/>
</dbReference>
<dbReference type="Gene3D" id="1.10.510.10">
    <property type="entry name" value="Transferase(Phosphotransferase) domain 1"/>
    <property type="match status" value="1"/>
</dbReference>
<evidence type="ECO:0000313" key="10">
    <source>
        <dbReference type="Proteomes" id="UP000320239"/>
    </source>
</evidence>
<dbReference type="InterPro" id="IPR011009">
    <property type="entry name" value="Kinase-like_dom_sf"/>
</dbReference>
<dbReference type="InterPro" id="IPR057929">
    <property type="entry name" value="RamC_N"/>
</dbReference>
<protein>
    <recommendedName>
        <fullName evidence="1">non-specific serine/threonine protein kinase</fullName>
        <ecNumber evidence="1">2.7.11.1</ecNumber>
    </recommendedName>
</protein>
<evidence type="ECO:0000256" key="5">
    <source>
        <dbReference type="ARBA" id="ARBA00022777"/>
    </source>
</evidence>
<dbReference type="Pfam" id="PF25816">
    <property type="entry name" value="RamC_N"/>
    <property type="match status" value="1"/>
</dbReference>
<dbReference type="GO" id="GO:0005524">
    <property type="term" value="F:ATP binding"/>
    <property type="evidence" value="ECO:0007669"/>
    <property type="project" value="UniProtKB-KW"/>
</dbReference>
<dbReference type="SMART" id="SM01260">
    <property type="entry name" value="LANC_like"/>
    <property type="match status" value="1"/>
</dbReference>
<feature type="domain" description="Protein kinase" evidence="8">
    <location>
        <begin position="226"/>
        <end position="495"/>
    </location>
</feature>
<evidence type="ECO:0000256" key="1">
    <source>
        <dbReference type="ARBA" id="ARBA00012513"/>
    </source>
</evidence>
<evidence type="ECO:0000313" key="9">
    <source>
        <dbReference type="EMBL" id="TWG20721.1"/>
    </source>
</evidence>
<dbReference type="GO" id="GO:0005975">
    <property type="term" value="P:carbohydrate metabolic process"/>
    <property type="evidence" value="ECO:0007669"/>
    <property type="project" value="InterPro"/>
</dbReference>
<dbReference type="SUPFAM" id="SSF158745">
    <property type="entry name" value="LanC-like"/>
    <property type="match status" value="1"/>
</dbReference>
<keyword evidence="5 9" id="KW-0418">Kinase</keyword>
<dbReference type="InterPro" id="IPR007822">
    <property type="entry name" value="LANC-like"/>
</dbReference>
<feature type="compositionally biased region" description="Polar residues" evidence="7">
    <location>
        <begin position="867"/>
        <end position="879"/>
    </location>
</feature>